<dbReference type="PIRSF" id="PIRSF018266">
    <property type="entry name" value="FecR"/>
    <property type="match status" value="1"/>
</dbReference>
<feature type="domain" description="Protein FecR C-terminal" evidence="2">
    <location>
        <begin position="270"/>
        <end position="331"/>
    </location>
</feature>
<dbReference type="PANTHER" id="PTHR30273:SF2">
    <property type="entry name" value="PROTEIN FECR"/>
    <property type="match status" value="1"/>
</dbReference>
<evidence type="ECO:0000313" key="4">
    <source>
        <dbReference type="Proteomes" id="UP001172082"/>
    </source>
</evidence>
<keyword evidence="4" id="KW-1185">Reference proteome</keyword>
<dbReference type="InterPro" id="IPR012373">
    <property type="entry name" value="Ferrdict_sens_TM"/>
</dbReference>
<dbReference type="Pfam" id="PF16344">
    <property type="entry name" value="FecR_C"/>
    <property type="match status" value="1"/>
</dbReference>
<dbReference type="RefSeq" id="WP_346754394.1">
    <property type="nucleotide sequence ID" value="NZ_JAUJEA010000011.1"/>
</dbReference>
<dbReference type="InterPro" id="IPR006860">
    <property type="entry name" value="FecR"/>
</dbReference>
<organism evidence="3 4">
    <name type="scientific">Splendidivirga corallicola</name>
    <dbReference type="NCBI Taxonomy" id="3051826"/>
    <lineage>
        <taxon>Bacteria</taxon>
        <taxon>Pseudomonadati</taxon>
        <taxon>Bacteroidota</taxon>
        <taxon>Cytophagia</taxon>
        <taxon>Cytophagales</taxon>
        <taxon>Splendidivirgaceae</taxon>
        <taxon>Splendidivirga</taxon>
    </lineage>
</organism>
<dbReference type="Gene3D" id="3.55.50.30">
    <property type="match status" value="1"/>
</dbReference>
<evidence type="ECO:0000259" key="1">
    <source>
        <dbReference type="Pfam" id="PF04773"/>
    </source>
</evidence>
<name>A0ABT8KUE3_9BACT</name>
<evidence type="ECO:0000259" key="2">
    <source>
        <dbReference type="Pfam" id="PF16344"/>
    </source>
</evidence>
<gene>
    <name evidence="3" type="ORF">QQ008_23465</name>
</gene>
<dbReference type="Gene3D" id="2.60.120.1440">
    <property type="match status" value="1"/>
</dbReference>
<dbReference type="Proteomes" id="UP001172082">
    <property type="component" value="Unassembled WGS sequence"/>
</dbReference>
<dbReference type="Pfam" id="PF04773">
    <property type="entry name" value="FecR"/>
    <property type="match status" value="1"/>
</dbReference>
<proteinExistence type="predicted"/>
<accession>A0ABT8KUE3</accession>
<sequence>MKNKAELELLLTKYLNNQCSPSELEEVIALLTNSDHIKILPELYAKASNKFQSDFRMHQTHKEALWDQIKSETIESDRSVQGRLVPINQVIRIAASVLLFVAMAYFLSKYLGHSGGEEAIALMKTVESPYGKKSKLTLPDGSVVIMNSGTIINYPQAFAKNSREISITGEAFFDITRDESRPFIIKTENVITQVLGTSFNLKSYQEEPFELTLVTGKVKVASVENEHEQMTILPNYQVSFNRIDEGFKKQEVNVKEYMGWKEGVLVLNGDLQTISKSIERWYNKRIIFKTENIKGCRIEASYVNEYLDNVLKSLSDLMNFEYSIDGNDIILDGKGCK</sequence>
<dbReference type="PANTHER" id="PTHR30273">
    <property type="entry name" value="PERIPLASMIC SIGNAL SENSOR AND SIGMA FACTOR ACTIVATOR FECR-RELATED"/>
    <property type="match status" value="1"/>
</dbReference>
<dbReference type="EMBL" id="JAUJEA010000011">
    <property type="protein sequence ID" value="MDN5204371.1"/>
    <property type="molecule type" value="Genomic_DNA"/>
</dbReference>
<dbReference type="InterPro" id="IPR032508">
    <property type="entry name" value="FecR_C"/>
</dbReference>
<reference evidence="3" key="1">
    <citation type="submission" date="2023-06" db="EMBL/GenBank/DDBJ databases">
        <title>Genomic of Parafulvivirga corallium.</title>
        <authorList>
            <person name="Wang G."/>
        </authorList>
    </citation>
    <scope>NUCLEOTIDE SEQUENCE</scope>
    <source>
        <strain evidence="3">BMA10</strain>
    </source>
</reference>
<evidence type="ECO:0000313" key="3">
    <source>
        <dbReference type="EMBL" id="MDN5204371.1"/>
    </source>
</evidence>
<comment type="caution">
    <text evidence="3">The sequence shown here is derived from an EMBL/GenBank/DDBJ whole genome shotgun (WGS) entry which is preliminary data.</text>
</comment>
<feature type="domain" description="FecR protein" evidence="1">
    <location>
        <begin position="125"/>
        <end position="219"/>
    </location>
</feature>
<protein>
    <submittedName>
        <fullName evidence="3">FecR family protein</fullName>
    </submittedName>
</protein>